<protein>
    <submittedName>
        <fullName evidence="5">Iron uptake porin</fullName>
    </submittedName>
</protein>
<dbReference type="NCBIfam" id="NF033921">
    <property type="entry name" value="por_somb"/>
    <property type="match status" value="1"/>
</dbReference>
<dbReference type="Pfam" id="PF00395">
    <property type="entry name" value="SLH"/>
    <property type="match status" value="1"/>
</dbReference>
<dbReference type="PANTHER" id="PTHR43308:SF1">
    <property type="entry name" value="OUTER MEMBRANE PROTEIN ALPHA"/>
    <property type="match status" value="1"/>
</dbReference>
<feature type="domain" description="SLH" evidence="4">
    <location>
        <begin position="119"/>
        <end position="183"/>
    </location>
</feature>
<name>A0A846HF68_9CYAN</name>
<gene>
    <name evidence="5" type="ORF">PI95_023495</name>
</gene>
<dbReference type="PANTHER" id="PTHR43308">
    <property type="entry name" value="OUTER MEMBRANE PROTEIN ALPHA-RELATED"/>
    <property type="match status" value="1"/>
</dbReference>
<dbReference type="Pfam" id="PF04966">
    <property type="entry name" value="OprB"/>
    <property type="match status" value="1"/>
</dbReference>
<proteinExistence type="inferred from homology"/>
<comment type="caution">
    <text evidence="5">The sequence shown here is derived from an EMBL/GenBank/DDBJ whole genome shotgun (WGS) entry which is preliminary data.</text>
</comment>
<dbReference type="EMBL" id="JTCM02000069">
    <property type="protein sequence ID" value="NEU75439.1"/>
    <property type="molecule type" value="Genomic_DNA"/>
</dbReference>
<evidence type="ECO:0000313" key="6">
    <source>
        <dbReference type="Proteomes" id="UP000031549"/>
    </source>
</evidence>
<evidence type="ECO:0000313" key="5">
    <source>
        <dbReference type="EMBL" id="NEU75439.1"/>
    </source>
</evidence>
<dbReference type="InterPro" id="IPR001119">
    <property type="entry name" value="SLH_dom"/>
</dbReference>
<keyword evidence="3" id="KW-0175">Coiled coil</keyword>
<evidence type="ECO:0000256" key="2">
    <source>
        <dbReference type="RuleBase" id="RU363072"/>
    </source>
</evidence>
<dbReference type="Gene3D" id="2.40.160.180">
    <property type="entry name" value="Carbohydrate-selective porin OprB"/>
    <property type="match status" value="1"/>
</dbReference>
<dbReference type="InterPro" id="IPR038673">
    <property type="entry name" value="OprB_sf"/>
</dbReference>
<dbReference type="InterPro" id="IPR051465">
    <property type="entry name" value="Cell_Envelope_Struct_Comp"/>
</dbReference>
<comment type="similarity">
    <text evidence="1 2">Belongs to the OprB family.</text>
</comment>
<sequence>MKVNLLAYAGGVSFLYLIAGILPVQAMPTFEETASDTQAINYSENIVVSNNNIFDETSISINDKIESVPVLNQKQSSTDLAVAASTFFPQTVLKNSNSPSDSSRLIAAAEIQEQEQVTSVSQLSDVKPTDWAFGALQSLVERYGCIAGYPNGTYRGNRAMTRYEFAAGLNACLDRVNELIATATADLVKKEDLVTLQRLQEEFSAELATLRGRVDALEARTAVLEANQFSTTTKLNGEAIISAIGATGGAPNRNDPNIVLVNRVRLNLNTSFTGKDLLITGLQSYNFLGGVDGRGSIQESLGLASPLLTASSARTSFEPQFPGLDVKTLSPVSANSVELYKLLYIFPVADKLTLFAGTAAEVSDAFPTITPFYGEGQESISRFAGLNPVVRVSGGTSGTGLASAAGFIFSLSKQLDLRALYGSVNANLPSSSPDILPGVSNTPLGAGVFGGSSVVAAQLTFRPTSSIDIGLNYANSYHEINILGTGLVSSDIGSLAGVPLGIPVKVNSVGGTATWRFSPKVALSGYGAALFVEDSSGRVDASTTFTSWMVGLHFNDLFSKGNNAGLIFGQPLYRTDASGDAQVTPAGANRAVPYHLEAYYRLRLTDNISITPGAFVLFNPESDSRNDTTTVGVLRTTFTF</sequence>
<evidence type="ECO:0000259" key="4">
    <source>
        <dbReference type="PROSITE" id="PS51272"/>
    </source>
</evidence>
<organism evidence="5 6">
    <name type="scientific">Hassallia byssoidea VB512170</name>
    <dbReference type="NCBI Taxonomy" id="1304833"/>
    <lineage>
        <taxon>Bacteria</taxon>
        <taxon>Bacillati</taxon>
        <taxon>Cyanobacteriota</taxon>
        <taxon>Cyanophyceae</taxon>
        <taxon>Nostocales</taxon>
        <taxon>Tolypothrichaceae</taxon>
        <taxon>Hassallia</taxon>
    </lineage>
</organism>
<dbReference type="GO" id="GO:0016020">
    <property type="term" value="C:membrane"/>
    <property type="evidence" value="ECO:0007669"/>
    <property type="project" value="InterPro"/>
</dbReference>
<dbReference type="InterPro" id="IPR007049">
    <property type="entry name" value="Carb-sel_porin_OprB"/>
</dbReference>
<dbReference type="PROSITE" id="PS51272">
    <property type="entry name" value="SLH"/>
    <property type="match status" value="1"/>
</dbReference>
<keyword evidence="6" id="KW-1185">Reference proteome</keyword>
<dbReference type="GO" id="GO:0015288">
    <property type="term" value="F:porin activity"/>
    <property type="evidence" value="ECO:0007669"/>
    <property type="project" value="InterPro"/>
</dbReference>
<reference evidence="5 6" key="1">
    <citation type="journal article" date="2015" name="Genome Announc.">
        <title>Draft Genome Sequence of Cyanobacterium Hassallia byssoidea Strain VB512170, Isolated from Monuments in India.</title>
        <authorList>
            <person name="Singh D."/>
            <person name="Chandrababunaidu M.M."/>
            <person name="Panda A."/>
            <person name="Sen D."/>
            <person name="Bhattacharyya S."/>
            <person name="Adhikary S.P."/>
            <person name="Tripathy S."/>
        </authorList>
    </citation>
    <scope>NUCLEOTIDE SEQUENCE [LARGE SCALE GENOMIC DNA]</scope>
    <source>
        <strain evidence="5 6">VB512170</strain>
    </source>
</reference>
<accession>A0A846HF68</accession>
<dbReference type="InterPro" id="IPR047684">
    <property type="entry name" value="Por_som-like"/>
</dbReference>
<dbReference type="AlphaFoldDB" id="A0A846HF68"/>
<dbReference type="RefSeq" id="WP_039754476.1">
    <property type="nucleotide sequence ID" value="NZ_JTCM02000069.1"/>
</dbReference>
<dbReference type="GO" id="GO:0008643">
    <property type="term" value="P:carbohydrate transport"/>
    <property type="evidence" value="ECO:0007669"/>
    <property type="project" value="InterPro"/>
</dbReference>
<evidence type="ECO:0000256" key="1">
    <source>
        <dbReference type="ARBA" id="ARBA00008769"/>
    </source>
</evidence>
<evidence type="ECO:0000256" key="3">
    <source>
        <dbReference type="SAM" id="Coils"/>
    </source>
</evidence>
<feature type="coiled-coil region" evidence="3">
    <location>
        <begin position="200"/>
        <end position="227"/>
    </location>
</feature>
<dbReference type="Proteomes" id="UP000031549">
    <property type="component" value="Unassembled WGS sequence"/>
</dbReference>